<protein>
    <submittedName>
        <fullName evidence="2">Uncharacterized protein</fullName>
    </submittedName>
</protein>
<gene>
    <name evidence="2" type="ORF">CIT26_12805</name>
</gene>
<evidence type="ECO:0000313" key="2">
    <source>
        <dbReference type="EMBL" id="PAQ09420.1"/>
    </source>
</evidence>
<keyword evidence="3" id="KW-1185">Reference proteome</keyword>
<dbReference type="Proteomes" id="UP000216442">
    <property type="component" value="Unassembled WGS sequence"/>
</dbReference>
<sequence>MQYMPWKPVKIWIVFPRLLSILAVVSLLTAPMVAPSAALTMVVDPAAAMADMASMPDGMPNCPDESQPAPDCQKSCPLMALCVAKCFPSASTTAAIMLTRLSQADRLAPCNRDGRDLPTSPPPPRPPRT</sequence>
<dbReference type="EMBL" id="NPKJ01000041">
    <property type="protein sequence ID" value="PAQ09420.1"/>
    <property type="molecule type" value="Genomic_DNA"/>
</dbReference>
<feature type="compositionally biased region" description="Pro residues" evidence="1">
    <location>
        <begin position="119"/>
        <end position="129"/>
    </location>
</feature>
<feature type="region of interest" description="Disordered" evidence="1">
    <location>
        <begin position="107"/>
        <end position="129"/>
    </location>
</feature>
<comment type="caution">
    <text evidence="2">The sequence shown here is derived from an EMBL/GenBank/DDBJ whole genome shotgun (WGS) entry which is preliminary data.</text>
</comment>
<reference evidence="2 3" key="1">
    <citation type="submission" date="2017-08" db="EMBL/GenBank/DDBJ databases">
        <title>Mesorhizobium wenxinae sp. nov., a novel rhizobial species isolated from root nodules of chickpea (Cicer arietinum L.).</title>
        <authorList>
            <person name="Zhang J."/>
        </authorList>
    </citation>
    <scope>NUCLEOTIDE SEQUENCE [LARGE SCALE GENOMIC DNA]</scope>
    <source>
        <strain evidence="2 3">SDW018</strain>
    </source>
</reference>
<evidence type="ECO:0000313" key="3">
    <source>
        <dbReference type="Proteomes" id="UP000216442"/>
    </source>
</evidence>
<accession>A0A271LQ17</accession>
<proteinExistence type="predicted"/>
<name>A0A271LQ17_9HYPH</name>
<evidence type="ECO:0000256" key="1">
    <source>
        <dbReference type="SAM" id="MobiDB-lite"/>
    </source>
</evidence>
<dbReference type="AlphaFoldDB" id="A0A271LQ17"/>
<organism evidence="2 3">
    <name type="scientific">Mesorhizobium temperatum</name>
    <dbReference type="NCBI Taxonomy" id="241416"/>
    <lineage>
        <taxon>Bacteria</taxon>
        <taxon>Pseudomonadati</taxon>
        <taxon>Pseudomonadota</taxon>
        <taxon>Alphaproteobacteria</taxon>
        <taxon>Hyphomicrobiales</taxon>
        <taxon>Phyllobacteriaceae</taxon>
        <taxon>Mesorhizobium</taxon>
    </lineage>
</organism>